<dbReference type="EMBL" id="JACRUN010000002">
    <property type="protein sequence ID" value="MBC5834250.1"/>
    <property type="molecule type" value="Genomic_DNA"/>
</dbReference>
<gene>
    <name evidence="2" type="ORF">H8R27_05055</name>
</gene>
<protein>
    <recommendedName>
        <fullName evidence="4">YcxB family protein</fullName>
    </recommendedName>
</protein>
<organism evidence="2 3">
    <name type="scientific">Flavobacterium bernardetii</name>
    <dbReference type="NCBI Taxonomy" id="2813823"/>
    <lineage>
        <taxon>Bacteria</taxon>
        <taxon>Pseudomonadati</taxon>
        <taxon>Bacteroidota</taxon>
        <taxon>Flavobacteriia</taxon>
        <taxon>Flavobacteriales</taxon>
        <taxon>Flavobacteriaceae</taxon>
        <taxon>Flavobacterium</taxon>
    </lineage>
</organism>
<evidence type="ECO:0000313" key="2">
    <source>
        <dbReference type="EMBL" id="MBC5834250.1"/>
    </source>
</evidence>
<sequence>MQNLELENLIENQPKKKNTVIDFVFDTPYFVRSTKYGSIIKKYSKEIVFKNTGSDNYIYFVFGFVIFIFGFRAIGDVFSRYVVLFFLLVLLLVFWYNKKRKLEEIKISEDGIIIEKTQYYWNQIYDYGFTIEPKHKSSTYYLVIFTTLGEKVSYGLYNYFDTEEIIITMNFFRNRYNSRRD</sequence>
<keyword evidence="1" id="KW-1133">Transmembrane helix</keyword>
<feature type="transmembrane region" description="Helical" evidence="1">
    <location>
        <begin position="57"/>
        <end position="75"/>
    </location>
</feature>
<reference evidence="2 3" key="1">
    <citation type="submission" date="2020-08" db="EMBL/GenBank/DDBJ databases">
        <title>Description of novel Flavobacterium F-408 isolate.</title>
        <authorList>
            <person name="Saticioglu I.B."/>
            <person name="Duman M."/>
            <person name="Altun S."/>
        </authorList>
    </citation>
    <scope>NUCLEOTIDE SEQUENCE [LARGE SCALE GENOMIC DNA]</scope>
    <source>
        <strain evidence="2 3">F-408</strain>
    </source>
</reference>
<keyword evidence="1" id="KW-0812">Transmembrane</keyword>
<proteinExistence type="predicted"/>
<keyword evidence="3" id="KW-1185">Reference proteome</keyword>
<evidence type="ECO:0000313" key="3">
    <source>
        <dbReference type="Proteomes" id="UP000605990"/>
    </source>
</evidence>
<evidence type="ECO:0000256" key="1">
    <source>
        <dbReference type="SAM" id="Phobius"/>
    </source>
</evidence>
<feature type="transmembrane region" description="Helical" evidence="1">
    <location>
        <begin position="81"/>
        <end position="97"/>
    </location>
</feature>
<name>A0ABR7IWW3_9FLAO</name>
<evidence type="ECO:0008006" key="4">
    <source>
        <dbReference type="Google" id="ProtNLM"/>
    </source>
</evidence>
<dbReference type="Proteomes" id="UP000605990">
    <property type="component" value="Unassembled WGS sequence"/>
</dbReference>
<keyword evidence="1" id="KW-0472">Membrane</keyword>
<accession>A0ABR7IWW3</accession>
<comment type="caution">
    <text evidence="2">The sequence shown here is derived from an EMBL/GenBank/DDBJ whole genome shotgun (WGS) entry which is preliminary data.</text>
</comment>
<dbReference type="RefSeq" id="WP_166126639.1">
    <property type="nucleotide sequence ID" value="NZ_JAANOQ010000003.1"/>
</dbReference>